<keyword evidence="2" id="KW-0521">NADP</keyword>
<dbReference type="EMBL" id="JAMZMK010009634">
    <property type="protein sequence ID" value="KAI7734831.1"/>
    <property type="molecule type" value="Genomic_DNA"/>
</dbReference>
<evidence type="ECO:0000313" key="5">
    <source>
        <dbReference type="EMBL" id="KAI7734831.1"/>
    </source>
</evidence>
<dbReference type="AlphaFoldDB" id="A0AAD5GC08"/>
<dbReference type="Gene3D" id="3.40.50.720">
    <property type="entry name" value="NAD(P)-binding Rossmann-like Domain"/>
    <property type="match status" value="1"/>
</dbReference>
<dbReference type="PANTHER" id="PTHR43490:SF135">
    <property type="entry name" value="OS02G0640800 PROTEIN"/>
    <property type="match status" value="1"/>
</dbReference>
<evidence type="ECO:0000256" key="2">
    <source>
        <dbReference type="ARBA" id="ARBA00022857"/>
    </source>
</evidence>
<evidence type="ECO:0008006" key="7">
    <source>
        <dbReference type="Google" id="ProtNLM"/>
    </source>
</evidence>
<comment type="similarity">
    <text evidence="1 4">Belongs to the short-chain dehydrogenases/reductases (SDR) family.</text>
</comment>
<sequence length="292" mass="32315">CAVVTGGNTGVGFEICRQLALNKIYVILTARNESRGIEAVKKLNDSGIDNVVFHQLDVTDPTSAPPLVKFIETKFKKLDILVNNAAVLGGRYIVEKVTFIEGQAQVIDAKGNIPREILEETYEMAEECVQTNYYGARMVAEALLPLLQLSKSPRIVNVSSSYGLLFHFPNEKLKEGLNDIDNLTKERLHEIMQSFLRDFKAGKLVENGWNTETAAAAYGVAKLALNTYTRQLAKQFPNFRVNAVNPGYCKTGLTLYSGREPSEGAKMPVKAALFPDDGPTGVYYQITRQTPF</sequence>
<protein>
    <recommendedName>
        <fullName evidence="7">Salutaridine reductase</fullName>
    </recommendedName>
</protein>
<organism evidence="5 6">
    <name type="scientific">Ambrosia artemisiifolia</name>
    <name type="common">Common ragweed</name>
    <dbReference type="NCBI Taxonomy" id="4212"/>
    <lineage>
        <taxon>Eukaryota</taxon>
        <taxon>Viridiplantae</taxon>
        <taxon>Streptophyta</taxon>
        <taxon>Embryophyta</taxon>
        <taxon>Tracheophyta</taxon>
        <taxon>Spermatophyta</taxon>
        <taxon>Magnoliopsida</taxon>
        <taxon>eudicotyledons</taxon>
        <taxon>Gunneridae</taxon>
        <taxon>Pentapetalae</taxon>
        <taxon>asterids</taxon>
        <taxon>campanulids</taxon>
        <taxon>Asterales</taxon>
        <taxon>Asteraceae</taxon>
        <taxon>Asteroideae</taxon>
        <taxon>Heliantheae alliance</taxon>
        <taxon>Heliantheae</taxon>
        <taxon>Ambrosia</taxon>
    </lineage>
</organism>
<evidence type="ECO:0000256" key="3">
    <source>
        <dbReference type="ARBA" id="ARBA00023002"/>
    </source>
</evidence>
<evidence type="ECO:0000256" key="1">
    <source>
        <dbReference type="ARBA" id="ARBA00006484"/>
    </source>
</evidence>
<keyword evidence="3" id="KW-0560">Oxidoreductase</keyword>
<dbReference type="InterPro" id="IPR020904">
    <property type="entry name" value="Sc_DH/Rdtase_CS"/>
</dbReference>
<dbReference type="PRINTS" id="PR00080">
    <property type="entry name" value="SDRFAMILY"/>
</dbReference>
<name>A0AAD5GC08_AMBAR</name>
<reference evidence="5" key="1">
    <citation type="submission" date="2022-06" db="EMBL/GenBank/DDBJ databases">
        <title>Uncovering the hologenomic basis of an extraordinary plant invasion.</title>
        <authorList>
            <person name="Bieker V.C."/>
            <person name="Martin M.D."/>
            <person name="Gilbert T."/>
            <person name="Hodgins K."/>
            <person name="Battlay P."/>
            <person name="Petersen B."/>
            <person name="Wilson J."/>
        </authorList>
    </citation>
    <scope>NUCLEOTIDE SEQUENCE</scope>
    <source>
        <strain evidence="5">AA19_3_7</strain>
        <tissue evidence="5">Leaf</tissue>
    </source>
</reference>
<dbReference type="PANTHER" id="PTHR43490">
    <property type="entry name" value="(+)-NEOMENTHOL DEHYDROGENASE"/>
    <property type="match status" value="1"/>
</dbReference>
<dbReference type="InterPro" id="IPR036291">
    <property type="entry name" value="NAD(P)-bd_dom_sf"/>
</dbReference>
<gene>
    <name evidence="5" type="ORF">M8C21_030673</name>
</gene>
<dbReference type="SUPFAM" id="SSF51735">
    <property type="entry name" value="NAD(P)-binding Rossmann-fold domains"/>
    <property type="match status" value="1"/>
</dbReference>
<evidence type="ECO:0000313" key="6">
    <source>
        <dbReference type="Proteomes" id="UP001206925"/>
    </source>
</evidence>
<dbReference type="Pfam" id="PF00106">
    <property type="entry name" value="adh_short"/>
    <property type="match status" value="1"/>
</dbReference>
<dbReference type="GO" id="GO:0016020">
    <property type="term" value="C:membrane"/>
    <property type="evidence" value="ECO:0007669"/>
    <property type="project" value="TreeGrafter"/>
</dbReference>
<dbReference type="Pfam" id="PF13561">
    <property type="entry name" value="adh_short_C2"/>
    <property type="match status" value="1"/>
</dbReference>
<dbReference type="GO" id="GO:0016491">
    <property type="term" value="F:oxidoreductase activity"/>
    <property type="evidence" value="ECO:0007669"/>
    <property type="project" value="UniProtKB-KW"/>
</dbReference>
<dbReference type="Proteomes" id="UP001206925">
    <property type="component" value="Unassembled WGS sequence"/>
</dbReference>
<keyword evidence="6" id="KW-1185">Reference proteome</keyword>
<dbReference type="InterPro" id="IPR002347">
    <property type="entry name" value="SDR_fam"/>
</dbReference>
<proteinExistence type="inferred from homology"/>
<dbReference type="PRINTS" id="PR00081">
    <property type="entry name" value="GDHRDH"/>
</dbReference>
<dbReference type="PROSITE" id="PS00061">
    <property type="entry name" value="ADH_SHORT"/>
    <property type="match status" value="1"/>
</dbReference>
<feature type="non-terminal residue" evidence="5">
    <location>
        <position position="1"/>
    </location>
</feature>
<evidence type="ECO:0000256" key="4">
    <source>
        <dbReference type="RuleBase" id="RU000363"/>
    </source>
</evidence>
<accession>A0AAD5GC08</accession>
<comment type="caution">
    <text evidence="5">The sequence shown here is derived from an EMBL/GenBank/DDBJ whole genome shotgun (WGS) entry which is preliminary data.</text>
</comment>